<evidence type="ECO:0008006" key="5">
    <source>
        <dbReference type="Google" id="ProtNLM"/>
    </source>
</evidence>
<dbReference type="KEGG" id="psuu:Psuf_025510"/>
<organism evidence="3 4">
    <name type="scientific">Phytohabitans suffuscus</name>
    <dbReference type="NCBI Taxonomy" id="624315"/>
    <lineage>
        <taxon>Bacteria</taxon>
        <taxon>Bacillati</taxon>
        <taxon>Actinomycetota</taxon>
        <taxon>Actinomycetes</taxon>
        <taxon>Micromonosporales</taxon>
        <taxon>Micromonosporaceae</taxon>
    </lineage>
</organism>
<evidence type="ECO:0000313" key="3">
    <source>
        <dbReference type="EMBL" id="BCB85238.1"/>
    </source>
</evidence>
<evidence type="ECO:0000313" key="4">
    <source>
        <dbReference type="Proteomes" id="UP000503011"/>
    </source>
</evidence>
<feature type="region of interest" description="Disordered" evidence="1">
    <location>
        <begin position="60"/>
        <end position="92"/>
    </location>
</feature>
<reference evidence="3 4" key="1">
    <citation type="submission" date="2020-03" db="EMBL/GenBank/DDBJ databases">
        <title>Whole genome shotgun sequence of Phytohabitans suffuscus NBRC 105367.</title>
        <authorList>
            <person name="Komaki H."/>
            <person name="Tamura T."/>
        </authorList>
    </citation>
    <scope>NUCLEOTIDE SEQUENCE [LARGE SCALE GENOMIC DNA]</scope>
    <source>
        <strain evidence="3 4">NBRC 105367</strain>
    </source>
</reference>
<reference evidence="3 4" key="2">
    <citation type="submission" date="2020-03" db="EMBL/GenBank/DDBJ databases">
        <authorList>
            <person name="Ichikawa N."/>
            <person name="Kimura A."/>
            <person name="Kitahashi Y."/>
            <person name="Uohara A."/>
        </authorList>
    </citation>
    <scope>NUCLEOTIDE SEQUENCE [LARGE SCALE GENOMIC DNA]</scope>
    <source>
        <strain evidence="3 4">NBRC 105367</strain>
    </source>
</reference>
<sequence length="257" mass="27424">MSEQLTVLFEQLRGNQPPTPFLTPDQIRRRGRQRNHRQAIAAGSAVLAVAGLGAGWAIAGTASEPPPPATPLSPPPSPSASPSPADLGRPPSVAASRLLRPEDFPVGGVRASELEDGVREWPWVSVVGGCPEYRPADYPTVTNRHDARGLRYAAAEWDAWEIVESYPDAVANMADVRKAIATCPAYTYPGGVDIEQTVVAERFAGDDALLVRLRRGASIDYMVAVRVGPLVATVMYSDGPESAARDLAPVVASRLRP</sequence>
<evidence type="ECO:0000256" key="1">
    <source>
        <dbReference type="SAM" id="MobiDB-lite"/>
    </source>
</evidence>
<feature type="region of interest" description="Disordered" evidence="1">
    <location>
        <begin position="12"/>
        <end position="38"/>
    </location>
</feature>
<feature type="transmembrane region" description="Helical" evidence="2">
    <location>
        <begin position="39"/>
        <end position="59"/>
    </location>
</feature>
<dbReference type="RefSeq" id="WP_173156783.1">
    <property type="nucleotide sequence ID" value="NZ_AP022871.1"/>
</dbReference>
<keyword evidence="2" id="KW-0472">Membrane</keyword>
<protein>
    <recommendedName>
        <fullName evidence="5">PknH-like extracellular domain-containing protein</fullName>
    </recommendedName>
</protein>
<proteinExistence type="predicted"/>
<keyword evidence="2" id="KW-0812">Transmembrane</keyword>
<dbReference type="EMBL" id="AP022871">
    <property type="protein sequence ID" value="BCB85238.1"/>
    <property type="molecule type" value="Genomic_DNA"/>
</dbReference>
<keyword evidence="4" id="KW-1185">Reference proteome</keyword>
<gene>
    <name evidence="3" type="ORF">Psuf_025510</name>
</gene>
<accession>A0A6F8YGZ4</accession>
<feature type="compositionally biased region" description="Pro residues" evidence="1">
    <location>
        <begin position="64"/>
        <end position="81"/>
    </location>
</feature>
<name>A0A6F8YGZ4_9ACTN</name>
<keyword evidence="2" id="KW-1133">Transmembrane helix</keyword>
<dbReference type="Proteomes" id="UP000503011">
    <property type="component" value="Chromosome"/>
</dbReference>
<dbReference type="AlphaFoldDB" id="A0A6F8YGZ4"/>
<evidence type="ECO:0000256" key="2">
    <source>
        <dbReference type="SAM" id="Phobius"/>
    </source>
</evidence>